<accession>A0ACC2KMJ1</accession>
<evidence type="ECO:0000313" key="1">
    <source>
        <dbReference type="EMBL" id="KAJ8622365.1"/>
    </source>
</evidence>
<keyword evidence="2" id="KW-1185">Reference proteome</keyword>
<sequence length="771" mass="88512">MVDFPKTWKTKWNEWDIRVTVLISLLLQMLLIMFASWRRRKASKTFTLFIWSTYLLADWVAAFALGLLCNNQDNSDCDKGNQMHGTNKIKAASVAGSKHSLAAQYDDKLRAFWAPFLLLHLGGPDTITAFAMEDNELWPRHLLGLLFEVGAAFYVFLLSVPKNPLLAPTLLMFLAGIIKYGERTYALYRGSLDGFRDSMLKDPDPGPNYAKLMEEYAYKKECGLKPEIEISKEPKDAGQPPDEVVGEQENKSREDIPELQEAYIFFDKFKGMIVELIFSFKERNESFRAFIKKPAREAFRVVEFELSFVYEVLFTKAVVVHGCYGYILRVICSCSIMAAFLSFFFLSKRNQFGKVDIAITYTLLVGAICLDALALVMLILSDRTVVQLQKYQSCKWISSFFVKVPPRRRWSVTVTQHNLINYCIPNDHFYLRRIMDRPSLLGKFLEALWLDPLARGQEICLQLVDEVQYTWRENVTEALKEHIYEQLQKKANSLAHVDDPKETRRVCSCRGDWALEERGYLGDFGYSVEVEFDESLLLWHIATDLCYYTDENTGKEDHEVADANTGKKDGKEDEAVSVKASMHRQFCKLISDYLVHLLVMRPFMMSTSAVIGKIRYRDTCAEAKYFFMRRPLDAATEKRKSFAFTSRTRKEKSEEKQKIACDNLLSVNTVAAKPAEVKGDRSKSVLFDACILAKKLKNKVKVAKRWEMMSEVWIEMLAYAASRCPGIAHAQRLSKGGELLTFVWFLMTHLGLGEQYRIVAGHARAKLIVEK</sequence>
<comment type="caution">
    <text evidence="1">The sequence shown here is derived from an EMBL/GenBank/DDBJ whole genome shotgun (WGS) entry which is preliminary data.</text>
</comment>
<organism evidence="1 2">
    <name type="scientific">Persea americana</name>
    <name type="common">Avocado</name>
    <dbReference type="NCBI Taxonomy" id="3435"/>
    <lineage>
        <taxon>Eukaryota</taxon>
        <taxon>Viridiplantae</taxon>
        <taxon>Streptophyta</taxon>
        <taxon>Embryophyta</taxon>
        <taxon>Tracheophyta</taxon>
        <taxon>Spermatophyta</taxon>
        <taxon>Magnoliopsida</taxon>
        <taxon>Magnoliidae</taxon>
        <taxon>Laurales</taxon>
        <taxon>Lauraceae</taxon>
        <taxon>Persea</taxon>
    </lineage>
</organism>
<evidence type="ECO:0000313" key="2">
    <source>
        <dbReference type="Proteomes" id="UP001234297"/>
    </source>
</evidence>
<reference evidence="1 2" key="1">
    <citation type="journal article" date="2022" name="Hortic Res">
        <title>A haplotype resolved chromosomal level avocado genome allows analysis of novel avocado genes.</title>
        <authorList>
            <person name="Nath O."/>
            <person name="Fletcher S.J."/>
            <person name="Hayward A."/>
            <person name="Shaw L.M."/>
            <person name="Masouleh A.K."/>
            <person name="Furtado A."/>
            <person name="Henry R.J."/>
            <person name="Mitter N."/>
        </authorList>
    </citation>
    <scope>NUCLEOTIDE SEQUENCE [LARGE SCALE GENOMIC DNA]</scope>
    <source>
        <strain evidence="2">cv. Hass</strain>
    </source>
</reference>
<dbReference type="EMBL" id="CM056818">
    <property type="protein sequence ID" value="KAJ8622365.1"/>
    <property type="molecule type" value="Genomic_DNA"/>
</dbReference>
<gene>
    <name evidence="1" type="ORF">MRB53_030894</name>
</gene>
<dbReference type="Proteomes" id="UP001234297">
    <property type="component" value="Chromosome 10"/>
</dbReference>
<proteinExistence type="predicted"/>
<name>A0ACC2KMJ1_PERAE</name>
<protein>
    <submittedName>
        <fullName evidence="1">Uncharacterized protein</fullName>
    </submittedName>
</protein>